<dbReference type="PROSITE" id="PS00108">
    <property type="entry name" value="PROTEIN_KINASE_ST"/>
    <property type="match status" value="1"/>
</dbReference>
<dbReference type="Gene3D" id="1.10.510.10">
    <property type="entry name" value="Transferase(Phosphotransferase) domain 1"/>
    <property type="match status" value="1"/>
</dbReference>
<evidence type="ECO:0000256" key="13">
    <source>
        <dbReference type="ARBA" id="ARBA00023170"/>
    </source>
</evidence>
<dbReference type="EMBL" id="JBEDUW010000006">
    <property type="protein sequence ID" value="KAK9920436.1"/>
    <property type="molecule type" value="Genomic_DNA"/>
</dbReference>
<dbReference type="Pfam" id="PF07714">
    <property type="entry name" value="PK_Tyr_Ser-Thr"/>
    <property type="match status" value="1"/>
</dbReference>
<keyword evidence="6" id="KW-0732">Signal</keyword>
<dbReference type="InterPro" id="IPR011009">
    <property type="entry name" value="Kinase-like_dom_sf"/>
</dbReference>
<name>A0AAW1W922_RUBAR</name>
<keyword evidence="13" id="KW-0675">Receptor</keyword>
<dbReference type="PANTHER" id="PTHR47973">
    <property type="entry name" value="CYSTEINE-RICH RECEPTOR-LIKE PROTEIN KINASE 3"/>
    <property type="match status" value="1"/>
</dbReference>
<keyword evidence="3" id="KW-0597">Phosphoprotein</keyword>
<keyword evidence="10 15" id="KW-0067">ATP-binding</keyword>
<dbReference type="GO" id="GO:0004674">
    <property type="term" value="F:protein serine/threonine kinase activity"/>
    <property type="evidence" value="ECO:0007669"/>
    <property type="project" value="UniProtKB-KW"/>
</dbReference>
<evidence type="ECO:0000256" key="2">
    <source>
        <dbReference type="ARBA" id="ARBA00022527"/>
    </source>
</evidence>
<keyword evidence="14" id="KW-0325">Glycoprotein</keyword>
<evidence type="ECO:0000256" key="3">
    <source>
        <dbReference type="ARBA" id="ARBA00022553"/>
    </source>
</evidence>
<keyword evidence="9" id="KW-0418">Kinase</keyword>
<evidence type="ECO:0000256" key="6">
    <source>
        <dbReference type="ARBA" id="ARBA00022729"/>
    </source>
</evidence>
<dbReference type="GO" id="GO:0005524">
    <property type="term" value="F:ATP binding"/>
    <property type="evidence" value="ECO:0007669"/>
    <property type="project" value="UniProtKB-UniRule"/>
</dbReference>
<reference evidence="19 20" key="1">
    <citation type="journal article" date="2023" name="G3 (Bethesda)">
        <title>A chromosome-length genome assembly and annotation of blackberry (Rubus argutus, cv. 'Hillquist').</title>
        <authorList>
            <person name="Bruna T."/>
            <person name="Aryal R."/>
            <person name="Dudchenko O."/>
            <person name="Sargent D.J."/>
            <person name="Mead D."/>
            <person name="Buti M."/>
            <person name="Cavallini A."/>
            <person name="Hytonen T."/>
            <person name="Andres J."/>
            <person name="Pham M."/>
            <person name="Weisz D."/>
            <person name="Mascagni F."/>
            <person name="Usai G."/>
            <person name="Natali L."/>
            <person name="Bassil N."/>
            <person name="Fernandez G.E."/>
            <person name="Lomsadze A."/>
            <person name="Armour M."/>
            <person name="Olukolu B."/>
            <person name="Poorten T."/>
            <person name="Britton C."/>
            <person name="Davik J."/>
            <person name="Ashrafi H."/>
            <person name="Aiden E.L."/>
            <person name="Borodovsky M."/>
            <person name="Worthington M."/>
        </authorList>
    </citation>
    <scope>NUCLEOTIDE SEQUENCE [LARGE SCALE GENOMIC DNA]</scope>
    <source>
        <strain evidence="19">PI 553951</strain>
    </source>
</reference>
<dbReference type="InterPro" id="IPR001245">
    <property type="entry name" value="Ser-Thr/Tyr_kinase_cat_dom"/>
</dbReference>
<evidence type="ECO:0000256" key="4">
    <source>
        <dbReference type="ARBA" id="ARBA00022679"/>
    </source>
</evidence>
<keyword evidence="12" id="KW-0472">Membrane</keyword>
<dbReference type="InterPro" id="IPR052059">
    <property type="entry name" value="CR_Ser/Thr_kinase"/>
</dbReference>
<dbReference type="PIRSF" id="PIRSF000654">
    <property type="entry name" value="Integrin-linked_kinase"/>
    <property type="match status" value="1"/>
</dbReference>
<keyword evidence="5" id="KW-0812">Transmembrane</keyword>
<evidence type="ECO:0000256" key="12">
    <source>
        <dbReference type="ARBA" id="ARBA00023136"/>
    </source>
</evidence>
<keyword evidence="2 16" id="KW-0723">Serine/threonine-protein kinase</keyword>
<feature type="compositionally biased region" description="Low complexity" evidence="17">
    <location>
        <begin position="342"/>
        <end position="353"/>
    </location>
</feature>
<dbReference type="AlphaFoldDB" id="A0AAW1W922"/>
<dbReference type="PROSITE" id="PS00107">
    <property type="entry name" value="PROTEIN_KINASE_ATP"/>
    <property type="match status" value="1"/>
</dbReference>
<dbReference type="InterPro" id="IPR017441">
    <property type="entry name" value="Protein_kinase_ATP_BS"/>
</dbReference>
<keyword evidence="4" id="KW-0808">Transferase</keyword>
<gene>
    <name evidence="19" type="ORF">M0R45_028991</name>
</gene>
<evidence type="ECO:0000313" key="19">
    <source>
        <dbReference type="EMBL" id="KAK9920436.1"/>
    </source>
</evidence>
<dbReference type="FunFam" id="1.10.510.10:FF:000044">
    <property type="entry name" value="Putative LRR receptor-like serine/threonine-protein kinase"/>
    <property type="match status" value="1"/>
</dbReference>
<keyword evidence="20" id="KW-1185">Reference proteome</keyword>
<dbReference type="Gene3D" id="3.30.200.20">
    <property type="entry name" value="Phosphorylase Kinase, domain 1"/>
    <property type="match status" value="1"/>
</dbReference>
<feature type="domain" description="Protein kinase" evidence="18">
    <location>
        <begin position="47"/>
        <end position="328"/>
    </location>
</feature>
<dbReference type="InterPro" id="IPR008271">
    <property type="entry name" value="Ser/Thr_kinase_AS"/>
</dbReference>
<evidence type="ECO:0000256" key="8">
    <source>
        <dbReference type="ARBA" id="ARBA00022741"/>
    </source>
</evidence>
<evidence type="ECO:0000256" key="14">
    <source>
        <dbReference type="ARBA" id="ARBA00023180"/>
    </source>
</evidence>
<comment type="caution">
    <text evidence="19">The sequence shown here is derived from an EMBL/GenBank/DDBJ whole genome shotgun (WGS) entry which is preliminary data.</text>
</comment>
<evidence type="ECO:0000256" key="1">
    <source>
        <dbReference type="ARBA" id="ARBA00004167"/>
    </source>
</evidence>
<keyword evidence="11" id="KW-1133">Transmembrane helix</keyword>
<dbReference type="GO" id="GO:0016020">
    <property type="term" value="C:membrane"/>
    <property type="evidence" value="ECO:0007669"/>
    <property type="project" value="UniProtKB-SubCell"/>
</dbReference>
<evidence type="ECO:0000256" key="10">
    <source>
        <dbReference type="ARBA" id="ARBA00022840"/>
    </source>
</evidence>
<dbReference type="SMART" id="SM00220">
    <property type="entry name" value="S_TKc"/>
    <property type="match status" value="1"/>
</dbReference>
<evidence type="ECO:0000313" key="20">
    <source>
        <dbReference type="Proteomes" id="UP001457282"/>
    </source>
</evidence>
<keyword evidence="7" id="KW-0677">Repeat</keyword>
<comment type="subcellular location">
    <subcellularLocation>
        <location evidence="1">Membrane</location>
        <topology evidence="1">Single-pass membrane protein</topology>
    </subcellularLocation>
</comment>
<dbReference type="InterPro" id="IPR000719">
    <property type="entry name" value="Prot_kinase_dom"/>
</dbReference>
<feature type="compositionally biased region" description="Polar residues" evidence="17">
    <location>
        <begin position="362"/>
        <end position="383"/>
    </location>
</feature>
<dbReference type="FunFam" id="3.30.200.20:FF:000225">
    <property type="entry name" value="cold-responsive protein kinase 1"/>
    <property type="match status" value="1"/>
</dbReference>
<dbReference type="CDD" id="cd14066">
    <property type="entry name" value="STKc_IRAK"/>
    <property type="match status" value="1"/>
</dbReference>
<comment type="similarity">
    <text evidence="16">Belongs to the protein kinase superfamily.</text>
</comment>
<evidence type="ECO:0000256" key="17">
    <source>
        <dbReference type="SAM" id="MobiDB-lite"/>
    </source>
</evidence>
<dbReference type="SUPFAM" id="SSF56112">
    <property type="entry name" value="Protein kinase-like (PK-like)"/>
    <property type="match status" value="1"/>
</dbReference>
<organism evidence="19 20">
    <name type="scientific">Rubus argutus</name>
    <name type="common">Southern blackberry</name>
    <dbReference type="NCBI Taxonomy" id="59490"/>
    <lineage>
        <taxon>Eukaryota</taxon>
        <taxon>Viridiplantae</taxon>
        <taxon>Streptophyta</taxon>
        <taxon>Embryophyta</taxon>
        <taxon>Tracheophyta</taxon>
        <taxon>Spermatophyta</taxon>
        <taxon>Magnoliopsida</taxon>
        <taxon>eudicotyledons</taxon>
        <taxon>Gunneridae</taxon>
        <taxon>Pentapetalae</taxon>
        <taxon>rosids</taxon>
        <taxon>fabids</taxon>
        <taxon>Rosales</taxon>
        <taxon>Rosaceae</taxon>
        <taxon>Rosoideae</taxon>
        <taxon>Rosoideae incertae sedis</taxon>
        <taxon>Rubus</taxon>
    </lineage>
</organism>
<evidence type="ECO:0000256" key="9">
    <source>
        <dbReference type="ARBA" id="ARBA00022777"/>
    </source>
</evidence>
<accession>A0AAW1W922</accession>
<evidence type="ECO:0000256" key="11">
    <source>
        <dbReference type="ARBA" id="ARBA00022989"/>
    </source>
</evidence>
<dbReference type="PROSITE" id="PS50011">
    <property type="entry name" value="PROTEIN_KINASE_DOM"/>
    <property type="match status" value="1"/>
</dbReference>
<evidence type="ECO:0000256" key="15">
    <source>
        <dbReference type="PROSITE-ProRule" id="PRU10141"/>
    </source>
</evidence>
<dbReference type="Proteomes" id="UP001457282">
    <property type="component" value="Unassembled WGS sequence"/>
</dbReference>
<keyword evidence="8 15" id="KW-0547">Nucleotide-binding</keyword>
<evidence type="ECO:0000256" key="5">
    <source>
        <dbReference type="ARBA" id="ARBA00022692"/>
    </source>
</evidence>
<evidence type="ECO:0000256" key="16">
    <source>
        <dbReference type="RuleBase" id="RU000304"/>
    </source>
</evidence>
<feature type="binding site" evidence="15">
    <location>
        <position position="75"/>
    </location>
    <ligand>
        <name>ATP</name>
        <dbReference type="ChEBI" id="CHEBI:30616"/>
    </ligand>
</feature>
<evidence type="ECO:0000259" key="18">
    <source>
        <dbReference type="PROSITE" id="PS50011"/>
    </source>
</evidence>
<sequence>MVYSCFGVLNCCKEENALEPSGQAQGIPTNNVRLFSYNSLRSATRNFHPSNRIGGGGYGVVYKGVLRDDTQVAIKCLSSDSKQGANEFLTEINTISRIRHPNLVELVGCCVEGKHRILVYEYLENNSLASSLLGSRSKHVSLDWPQRAAICLGTATGLAFLHDEAEQHIVHRDIKASNILLDENFCAKIGDFGLAKLFPDNVTHLSTRVAGTVGYLAPEYALLGQLTKKADVYSFGVLLLEIISGRSSSKAAFGDQLLVLVEWTWRLREEDRLMDIVDPELTAYPEAEVLRFIKVALFCTQETAQQRPTMKQVVEMLSKEVQLNEKLLTEPRPRRYGPQHGAGASSEASSSSQSDKRMKSSANPDVTSTHSYISDSQTQMFPR</sequence>
<proteinExistence type="inferred from homology"/>
<feature type="region of interest" description="Disordered" evidence="17">
    <location>
        <begin position="327"/>
        <end position="383"/>
    </location>
</feature>
<protein>
    <recommendedName>
        <fullName evidence="18">Protein kinase domain-containing protein</fullName>
    </recommendedName>
</protein>
<evidence type="ECO:0000256" key="7">
    <source>
        <dbReference type="ARBA" id="ARBA00022737"/>
    </source>
</evidence>